<evidence type="ECO:0000313" key="2">
    <source>
        <dbReference type="EMBL" id="KZP04993.1"/>
    </source>
</evidence>
<dbReference type="AlphaFoldDB" id="A0A167VGN3"/>
<keyword evidence="3" id="KW-1185">Reference proteome</keyword>
<feature type="region of interest" description="Disordered" evidence="1">
    <location>
        <begin position="1"/>
        <end position="53"/>
    </location>
</feature>
<dbReference type="EMBL" id="KV417872">
    <property type="protein sequence ID" value="KZP04993.1"/>
    <property type="molecule type" value="Genomic_DNA"/>
</dbReference>
<proteinExistence type="predicted"/>
<feature type="compositionally biased region" description="Polar residues" evidence="1">
    <location>
        <begin position="1"/>
        <end position="12"/>
    </location>
</feature>
<evidence type="ECO:0000313" key="3">
    <source>
        <dbReference type="Proteomes" id="UP000076532"/>
    </source>
</evidence>
<protein>
    <submittedName>
        <fullName evidence="2">Uncharacterized protein</fullName>
    </submittedName>
</protein>
<reference evidence="2 3" key="1">
    <citation type="journal article" date="2016" name="Mol. Biol. Evol.">
        <title>Comparative Genomics of Early-Diverging Mushroom-Forming Fungi Provides Insights into the Origins of Lignocellulose Decay Capabilities.</title>
        <authorList>
            <person name="Nagy L.G."/>
            <person name="Riley R."/>
            <person name="Tritt A."/>
            <person name="Adam C."/>
            <person name="Daum C."/>
            <person name="Floudas D."/>
            <person name="Sun H."/>
            <person name="Yadav J.S."/>
            <person name="Pangilinan J."/>
            <person name="Larsson K.H."/>
            <person name="Matsuura K."/>
            <person name="Barry K."/>
            <person name="Labutti K."/>
            <person name="Kuo R."/>
            <person name="Ohm R.A."/>
            <person name="Bhattacharya S.S."/>
            <person name="Shirouzu T."/>
            <person name="Yoshinaga Y."/>
            <person name="Martin F.M."/>
            <person name="Grigoriev I.V."/>
            <person name="Hibbett D.S."/>
        </authorList>
    </citation>
    <scope>NUCLEOTIDE SEQUENCE [LARGE SCALE GENOMIC DNA]</scope>
    <source>
        <strain evidence="2 3">CBS 109695</strain>
    </source>
</reference>
<gene>
    <name evidence="2" type="ORF">FIBSPDRAFT_967661</name>
</gene>
<feature type="compositionally biased region" description="Polar residues" evidence="1">
    <location>
        <begin position="36"/>
        <end position="53"/>
    </location>
</feature>
<organism evidence="2 3">
    <name type="scientific">Athelia psychrophila</name>
    <dbReference type="NCBI Taxonomy" id="1759441"/>
    <lineage>
        <taxon>Eukaryota</taxon>
        <taxon>Fungi</taxon>
        <taxon>Dikarya</taxon>
        <taxon>Basidiomycota</taxon>
        <taxon>Agaricomycotina</taxon>
        <taxon>Agaricomycetes</taxon>
        <taxon>Agaricomycetidae</taxon>
        <taxon>Atheliales</taxon>
        <taxon>Atheliaceae</taxon>
        <taxon>Athelia</taxon>
    </lineage>
</organism>
<accession>A0A167VGN3</accession>
<dbReference type="Proteomes" id="UP000076532">
    <property type="component" value="Unassembled WGS sequence"/>
</dbReference>
<evidence type="ECO:0000256" key="1">
    <source>
        <dbReference type="SAM" id="MobiDB-lite"/>
    </source>
</evidence>
<sequence>MHPGQPSSSFETLSPGPRISITEEDPRPCSPRPKSQESGVKTQDSSSSPILRNSQCAMRNFAFPTKTKTAPKPRGPANCNQDYSNDLIFSSSVSSGISSILGRLVAPGPHGARYKAVHPLGRLDGITAWHWQDVAGFGQASLGTAVSTD</sequence>
<name>A0A167VGN3_9AGAM</name>